<evidence type="ECO:0000256" key="7">
    <source>
        <dbReference type="ARBA" id="ARBA00023136"/>
    </source>
</evidence>
<evidence type="ECO:0008006" key="12">
    <source>
        <dbReference type="Google" id="ProtNLM"/>
    </source>
</evidence>
<dbReference type="InterPro" id="IPR038523">
    <property type="entry name" value="AmiSUreI_transpt_sf"/>
</dbReference>
<feature type="signal peptide" evidence="9">
    <location>
        <begin position="1"/>
        <end position="18"/>
    </location>
</feature>
<evidence type="ECO:0000256" key="9">
    <source>
        <dbReference type="SAM" id="SignalP"/>
    </source>
</evidence>
<sequence>MWLGWFSLFVAVTAVAVAADSAQATQLARDWWMVANWAAWALLWGAFFVLLALGRAIERATAWLCLAQGVLTGWLPGYLMLSGRL</sequence>
<dbReference type="RefSeq" id="WP_103044401.1">
    <property type="nucleotide sequence ID" value="NZ_BAABBP010000005.1"/>
</dbReference>
<evidence type="ECO:0000256" key="1">
    <source>
        <dbReference type="ARBA" id="ARBA00004651"/>
    </source>
</evidence>
<evidence type="ECO:0000256" key="5">
    <source>
        <dbReference type="ARBA" id="ARBA00022692"/>
    </source>
</evidence>
<keyword evidence="5 8" id="KW-0812">Transmembrane</keyword>
<keyword evidence="6 8" id="KW-1133">Transmembrane helix</keyword>
<protein>
    <recommendedName>
        <fullName evidence="12">Iron uptake protein</fullName>
    </recommendedName>
</protein>
<proteinExistence type="inferred from homology"/>
<feature type="transmembrane region" description="Helical" evidence="8">
    <location>
        <begin position="34"/>
        <end position="53"/>
    </location>
</feature>
<keyword evidence="7 8" id="KW-0472">Membrane</keyword>
<reference evidence="11" key="1">
    <citation type="journal article" date="2019" name="Int. J. Syst. Evol. Microbiol.">
        <title>The Global Catalogue of Microorganisms (GCM) 10K type strain sequencing project: providing services to taxonomists for standard genome sequencing and annotation.</title>
        <authorList>
            <consortium name="The Broad Institute Genomics Platform"/>
            <consortium name="The Broad Institute Genome Sequencing Center for Infectious Disease"/>
            <person name="Wu L."/>
            <person name="Ma J."/>
        </authorList>
    </citation>
    <scope>NUCLEOTIDE SEQUENCE [LARGE SCALE GENOMIC DNA]</scope>
    <source>
        <strain evidence="11">JCM 17561</strain>
    </source>
</reference>
<comment type="subcellular location">
    <subcellularLocation>
        <location evidence="1">Cell membrane</location>
        <topology evidence="1">Multi-pass membrane protein</topology>
    </subcellularLocation>
</comment>
<keyword evidence="3" id="KW-0813">Transport</keyword>
<evidence type="ECO:0000256" key="8">
    <source>
        <dbReference type="SAM" id="Phobius"/>
    </source>
</evidence>
<feature type="transmembrane region" description="Helical" evidence="8">
    <location>
        <begin position="60"/>
        <end position="81"/>
    </location>
</feature>
<dbReference type="EMBL" id="BAABBP010000005">
    <property type="protein sequence ID" value="GAA3988061.1"/>
    <property type="molecule type" value="Genomic_DNA"/>
</dbReference>
<evidence type="ECO:0000313" key="11">
    <source>
        <dbReference type="Proteomes" id="UP001501627"/>
    </source>
</evidence>
<comment type="caution">
    <text evidence="10">The sequence shown here is derived from an EMBL/GenBank/DDBJ whole genome shotgun (WGS) entry which is preliminary data.</text>
</comment>
<name>A0ABP7QTZ6_9BURK</name>
<comment type="similarity">
    <text evidence="2">Belongs to the AmiS/UreI family.</text>
</comment>
<dbReference type="Proteomes" id="UP001501627">
    <property type="component" value="Unassembled WGS sequence"/>
</dbReference>
<accession>A0ABP7QTZ6</accession>
<keyword evidence="11" id="KW-1185">Reference proteome</keyword>
<evidence type="ECO:0000256" key="4">
    <source>
        <dbReference type="ARBA" id="ARBA00022475"/>
    </source>
</evidence>
<evidence type="ECO:0000256" key="3">
    <source>
        <dbReference type="ARBA" id="ARBA00022448"/>
    </source>
</evidence>
<feature type="chain" id="PRO_5045477679" description="Iron uptake protein" evidence="9">
    <location>
        <begin position="19"/>
        <end position="85"/>
    </location>
</feature>
<dbReference type="InterPro" id="IPR003211">
    <property type="entry name" value="AmiSUreI_transpt"/>
</dbReference>
<dbReference type="Pfam" id="PF02293">
    <property type="entry name" value="AmiS_UreI"/>
    <property type="match status" value="1"/>
</dbReference>
<keyword evidence="4" id="KW-1003">Cell membrane</keyword>
<evidence type="ECO:0000313" key="10">
    <source>
        <dbReference type="EMBL" id="GAA3988061.1"/>
    </source>
</evidence>
<organism evidence="10 11">
    <name type="scientific">Comamonas faecalis</name>
    <dbReference type="NCBI Taxonomy" id="1387849"/>
    <lineage>
        <taxon>Bacteria</taxon>
        <taxon>Pseudomonadati</taxon>
        <taxon>Pseudomonadota</taxon>
        <taxon>Betaproteobacteria</taxon>
        <taxon>Burkholderiales</taxon>
        <taxon>Comamonadaceae</taxon>
        <taxon>Comamonas</taxon>
    </lineage>
</organism>
<evidence type="ECO:0000256" key="6">
    <source>
        <dbReference type="ARBA" id="ARBA00022989"/>
    </source>
</evidence>
<keyword evidence="9" id="KW-0732">Signal</keyword>
<dbReference type="Gene3D" id="1.25.40.600">
    <property type="match status" value="1"/>
</dbReference>
<evidence type="ECO:0000256" key="2">
    <source>
        <dbReference type="ARBA" id="ARBA00010068"/>
    </source>
</evidence>
<gene>
    <name evidence="10" type="ORF">GCM10022279_08920</name>
</gene>